<evidence type="ECO:0000313" key="15">
    <source>
        <dbReference type="Proteomes" id="UP000509704"/>
    </source>
</evidence>
<dbReference type="PANTHER" id="PTHR22760:SF4">
    <property type="entry name" value="GPI MANNOSYLTRANSFERASE 3"/>
    <property type="match status" value="1"/>
</dbReference>
<evidence type="ECO:0000256" key="7">
    <source>
        <dbReference type="ARBA" id="ARBA00022692"/>
    </source>
</evidence>
<keyword evidence="6" id="KW-0808">Transferase</keyword>
<feature type="transmembrane region" description="Helical" evidence="12">
    <location>
        <begin position="371"/>
        <end position="392"/>
    </location>
</feature>
<dbReference type="RefSeq" id="XP_037144174.1">
    <property type="nucleotide sequence ID" value="XM_037288279.1"/>
</dbReference>
<keyword evidence="7 12" id="KW-0812">Transmembrane</keyword>
<dbReference type="AlphaFoldDB" id="A0A7H9B1Y5"/>
<keyword evidence="5 12" id="KW-0328">Glycosyltransferase</keyword>
<keyword evidence="8 12" id="KW-0256">Endoplasmic reticulum</keyword>
<comment type="similarity">
    <text evidence="3">Belongs to the glycosyltransferase 22 family. PIGB subfamily.</text>
</comment>
<evidence type="ECO:0000256" key="3">
    <source>
        <dbReference type="ARBA" id="ARBA00006065"/>
    </source>
</evidence>
<evidence type="ECO:0000256" key="9">
    <source>
        <dbReference type="ARBA" id="ARBA00022989"/>
    </source>
</evidence>
<dbReference type="Pfam" id="PF03901">
    <property type="entry name" value="Glyco_transf_22"/>
    <property type="match status" value="1"/>
</dbReference>
<dbReference type="InterPro" id="IPR005599">
    <property type="entry name" value="GPI_mannosylTrfase"/>
</dbReference>
<protein>
    <recommendedName>
        <fullName evidence="12">Mannosyltransferase</fullName>
        <ecNumber evidence="12">2.4.1.-</ecNumber>
    </recommendedName>
</protein>
<feature type="transmembrane region" description="Helical" evidence="12">
    <location>
        <begin position="231"/>
        <end position="249"/>
    </location>
</feature>
<evidence type="ECO:0000256" key="12">
    <source>
        <dbReference type="RuleBase" id="RU363075"/>
    </source>
</evidence>
<evidence type="ECO:0000256" key="4">
    <source>
        <dbReference type="ARBA" id="ARBA00022502"/>
    </source>
</evidence>
<keyword evidence="9 12" id="KW-1133">Transmembrane helix</keyword>
<dbReference type="GO" id="GO:0006506">
    <property type="term" value="P:GPI anchor biosynthetic process"/>
    <property type="evidence" value="ECO:0007669"/>
    <property type="project" value="UniProtKB-UniPathway"/>
</dbReference>
<organism evidence="14 15">
    <name type="scientific">Zygotorulaspora mrakii</name>
    <name type="common">Zygosaccharomyces mrakii</name>
    <dbReference type="NCBI Taxonomy" id="42260"/>
    <lineage>
        <taxon>Eukaryota</taxon>
        <taxon>Fungi</taxon>
        <taxon>Dikarya</taxon>
        <taxon>Ascomycota</taxon>
        <taxon>Saccharomycotina</taxon>
        <taxon>Saccharomycetes</taxon>
        <taxon>Saccharomycetales</taxon>
        <taxon>Saccharomycetaceae</taxon>
        <taxon>Zygotorulaspora</taxon>
    </lineage>
</organism>
<comment type="function">
    <text evidence="11">Mannosyltransferase involved in glycosylphosphatidylinositol-anchor biosynthesis. Transfers the third mannose to Man2-GlcN-acyl-PI during GPI precursor assembly.</text>
</comment>
<dbReference type="UniPathway" id="UPA00196"/>
<feature type="chain" id="PRO_5028832315" description="Mannosyltransferase" evidence="13">
    <location>
        <begin position="17"/>
        <end position="582"/>
    </location>
</feature>
<keyword evidence="10 12" id="KW-0472">Membrane</keyword>
<gene>
    <name evidence="14" type="ORF">HG535_0D01540</name>
</gene>
<dbReference type="GO" id="GO:0005789">
    <property type="term" value="C:endoplasmic reticulum membrane"/>
    <property type="evidence" value="ECO:0007669"/>
    <property type="project" value="UniProtKB-SubCell"/>
</dbReference>
<dbReference type="PANTHER" id="PTHR22760">
    <property type="entry name" value="GLYCOSYLTRANSFERASE"/>
    <property type="match status" value="1"/>
</dbReference>
<feature type="transmembrane region" description="Helical" evidence="12">
    <location>
        <begin position="261"/>
        <end position="288"/>
    </location>
</feature>
<accession>A0A7H9B1Y5</accession>
<feature type="transmembrane region" description="Helical" evidence="12">
    <location>
        <begin position="344"/>
        <end position="365"/>
    </location>
</feature>
<evidence type="ECO:0000256" key="8">
    <source>
        <dbReference type="ARBA" id="ARBA00022824"/>
    </source>
</evidence>
<keyword evidence="13" id="KW-0732">Signal</keyword>
<evidence type="ECO:0000256" key="11">
    <source>
        <dbReference type="ARBA" id="ARBA00024708"/>
    </source>
</evidence>
<evidence type="ECO:0000313" key="14">
    <source>
        <dbReference type="EMBL" id="QLG72446.1"/>
    </source>
</evidence>
<dbReference type="OrthoDB" id="416834at2759"/>
<dbReference type="KEGG" id="zmk:HG535_0D01540"/>
<evidence type="ECO:0000256" key="5">
    <source>
        <dbReference type="ARBA" id="ARBA00022676"/>
    </source>
</evidence>
<keyword evidence="15" id="KW-1185">Reference proteome</keyword>
<feature type="transmembrane region" description="Helical" evidence="12">
    <location>
        <begin position="404"/>
        <end position="424"/>
    </location>
</feature>
<evidence type="ECO:0000256" key="13">
    <source>
        <dbReference type="SAM" id="SignalP"/>
    </source>
</evidence>
<dbReference type="GO" id="GO:0000026">
    <property type="term" value="F:alpha-1,2-mannosyltransferase activity"/>
    <property type="evidence" value="ECO:0007669"/>
    <property type="project" value="TreeGrafter"/>
</dbReference>
<name>A0A7H9B1Y5_ZYGMR</name>
<dbReference type="Proteomes" id="UP000509704">
    <property type="component" value="Chromosome 4"/>
</dbReference>
<feature type="signal peptide" evidence="13">
    <location>
        <begin position="1"/>
        <end position="16"/>
    </location>
</feature>
<comment type="pathway">
    <text evidence="2">Glycolipid biosynthesis; glycosylphosphatidylinositol-anchor biosynthesis.</text>
</comment>
<feature type="transmembrane region" description="Helical" evidence="12">
    <location>
        <begin position="308"/>
        <end position="332"/>
    </location>
</feature>
<keyword evidence="4" id="KW-0337">GPI-anchor biosynthesis</keyword>
<sequence length="582" mass="67564">MSNVLLLILALRVLNSFLTRTYFQADEFWQALEPAHFKAFGYGHLTWEWEHGLRSYAFPLLFELGYRSVKLLMIIQNHFLAAIAYIVDIIPLTTDWGSKLTYYADVYSTICEYYMVLYTPKIIMSAVAATGEYYTIKWIQKIYLLTMDKSSDSKAVERLPKLTQISVLLTLTNFFNCFIITRTFINSFEMCSTCVALFYWDWSGGVFIESKEFTTSLAIAMFTCLQRPSNGLIWLILGGYLILNLLFAGQTMKIAYLLRKVALVLISTVACNALIDYYFYGSFVLPVFRFLKFNLTTSLSSFYGVAPWHFHVAQSLPIILGYSIPLFAYGMLTPQTKKKFPHFWMNPYVQVKTVIVFNLVIYSLLQHKEFRFIYPLQPLFILISSVSAINILDRFKANQNKLKNLTYALSFISVLVACILNLLLEGGVISVVIDLHKGSDIHSIGFIMPCHSTPWQSHLHRNDINTLWSISCDPPLHLLDDSDAQNKLLLYMDRSDYLYENIPKFIHNNFPPLTSPLNEGLEKEFRYEWPQYLIIFEHLDDAFMKSFLQGTPYVQSTRYFNTFSHWDHRRRGDVIVYKRTDL</sequence>
<evidence type="ECO:0000256" key="1">
    <source>
        <dbReference type="ARBA" id="ARBA00004477"/>
    </source>
</evidence>
<dbReference type="EC" id="2.4.1.-" evidence="12"/>
<reference evidence="14 15" key="1">
    <citation type="submission" date="2020-07" db="EMBL/GenBank/DDBJ databases">
        <title>The yeast mating-type switching endonuclease HO is a domesticated member of an unorthodox homing genetic element family.</title>
        <authorList>
            <person name="Coughlan A.Y."/>
            <person name="Lombardi L."/>
            <person name="Braun-Galleani S."/>
            <person name="Martos A.R."/>
            <person name="Galeote V."/>
            <person name="Bigey F."/>
            <person name="Dequin S."/>
            <person name="Byrne K.P."/>
            <person name="Wolfe K.H."/>
        </authorList>
    </citation>
    <scope>NUCLEOTIDE SEQUENCE [LARGE SCALE GENOMIC DNA]</scope>
    <source>
        <strain evidence="14 15">NRRL Y-6702</strain>
    </source>
</reference>
<evidence type="ECO:0000256" key="2">
    <source>
        <dbReference type="ARBA" id="ARBA00004687"/>
    </source>
</evidence>
<dbReference type="EMBL" id="CP058607">
    <property type="protein sequence ID" value="QLG72446.1"/>
    <property type="molecule type" value="Genomic_DNA"/>
</dbReference>
<comment type="subcellular location">
    <subcellularLocation>
        <location evidence="1 12">Endoplasmic reticulum membrane</location>
        <topology evidence="1 12">Multi-pass membrane protein</topology>
    </subcellularLocation>
</comment>
<evidence type="ECO:0000256" key="6">
    <source>
        <dbReference type="ARBA" id="ARBA00022679"/>
    </source>
</evidence>
<dbReference type="GeneID" id="59236170"/>
<proteinExistence type="inferred from homology"/>
<evidence type="ECO:0000256" key="10">
    <source>
        <dbReference type="ARBA" id="ARBA00023136"/>
    </source>
</evidence>